<keyword evidence="3" id="KW-0804">Transcription</keyword>
<evidence type="ECO:0000256" key="2">
    <source>
        <dbReference type="ARBA" id="ARBA00023125"/>
    </source>
</evidence>
<dbReference type="STRING" id="196164.gene:10740864"/>
<dbReference type="GO" id="GO:0003677">
    <property type="term" value="F:DNA binding"/>
    <property type="evidence" value="ECO:0007669"/>
    <property type="project" value="UniProtKB-KW"/>
</dbReference>
<evidence type="ECO:0000313" key="6">
    <source>
        <dbReference type="EMBL" id="BAC17276.1"/>
    </source>
</evidence>
<dbReference type="EMBL" id="BA000035">
    <property type="protein sequence ID" value="BAC17276.1"/>
    <property type="molecule type" value="Genomic_DNA"/>
</dbReference>
<evidence type="ECO:0000256" key="3">
    <source>
        <dbReference type="ARBA" id="ARBA00023163"/>
    </source>
</evidence>
<dbReference type="PRINTS" id="PR00778">
    <property type="entry name" value="HTHARSR"/>
</dbReference>
<feature type="region of interest" description="Disordered" evidence="4">
    <location>
        <begin position="1"/>
        <end position="27"/>
    </location>
</feature>
<keyword evidence="7" id="KW-1185">Reference proteome</keyword>
<dbReference type="PANTHER" id="PTHR43132:SF2">
    <property type="entry name" value="ARSENICAL RESISTANCE OPERON REPRESSOR ARSR-RELATED"/>
    <property type="match status" value="1"/>
</dbReference>
<evidence type="ECO:0000313" key="7">
    <source>
        <dbReference type="Proteomes" id="UP000001409"/>
    </source>
</evidence>
<keyword evidence="2" id="KW-0238">DNA-binding</keyword>
<dbReference type="SUPFAM" id="SSF46785">
    <property type="entry name" value="Winged helix' DNA-binding domain"/>
    <property type="match status" value="1"/>
</dbReference>
<dbReference type="CDD" id="cd00090">
    <property type="entry name" value="HTH_ARSR"/>
    <property type="match status" value="1"/>
</dbReference>
<keyword evidence="1" id="KW-0805">Transcription regulation</keyword>
<evidence type="ECO:0000256" key="4">
    <source>
        <dbReference type="SAM" id="MobiDB-lite"/>
    </source>
</evidence>
<evidence type="ECO:0000256" key="1">
    <source>
        <dbReference type="ARBA" id="ARBA00023015"/>
    </source>
</evidence>
<dbReference type="InterPro" id="IPR011991">
    <property type="entry name" value="ArsR-like_HTH"/>
</dbReference>
<dbReference type="KEGG" id="cef:CE0466"/>
<dbReference type="SMART" id="SM00418">
    <property type="entry name" value="HTH_ARSR"/>
    <property type="match status" value="1"/>
</dbReference>
<dbReference type="NCBIfam" id="NF033788">
    <property type="entry name" value="HTH_metalloreg"/>
    <property type="match status" value="1"/>
</dbReference>
<dbReference type="InterPro" id="IPR036390">
    <property type="entry name" value="WH_DNA-bd_sf"/>
</dbReference>
<evidence type="ECO:0000259" key="5">
    <source>
        <dbReference type="PROSITE" id="PS50987"/>
    </source>
</evidence>
<feature type="domain" description="HTH arsR-type" evidence="5">
    <location>
        <begin position="26"/>
        <end position="124"/>
    </location>
</feature>
<dbReference type="Gene3D" id="1.10.10.10">
    <property type="entry name" value="Winged helix-like DNA-binding domain superfamily/Winged helix DNA-binding domain"/>
    <property type="match status" value="1"/>
</dbReference>
<proteinExistence type="predicted"/>
<dbReference type="GO" id="GO:0003700">
    <property type="term" value="F:DNA-binding transcription factor activity"/>
    <property type="evidence" value="ECO:0007669"/>
    <property type="project" value="InterPro"/>
</dbReference>
<dbReference type="AlphaFoldDB" id="Q8FSC8"/>
<accession>Q8FSC8</accession>
<dbReference type="InterPro" id="IPR001845">
    <property type="entry name" value="HTH_ArsR_DNA-bd_dom"/>
</dbReference>
<dbReference type="RefSeq" id="WP_011074997.1">
    <property type="nucleotide sequence ID" value="NC_004369.1"/>
</dbReference>
<dbReference type="InterPro" id="IPR051011">
    <property type="entry name" value="Metal_resp_trans_reg"/>
</dbReference>
<reference evidence="6 7" key="1">
    <citation type="journal article" date="2003" name="Genome Res.">
        <title>Comparative complete genome sequence analysis of the amino acid replacements responsible for the thermostability of Corynebacterium efficiens.</title>
        <authorList>
            <person name="Nishio Y."/>
            <person name="Nakamura Y."/>
            <person name="Kawarabayasi Y."/>
            <person name="Usuda Y."/>
            <person name="Kimura E."/>
            <person name="Sugimoto S."/>
            <person name="Matsui K."/>
            <person name="Yamagishi A."/>
            <person name="Kikuchi H."/>
            <person name="Ikeo K."/>
            <person name="Gojobori T."/>
        </authorList>
    </citation>
    <scope>NUCLEOTIDE SEQUENCE [LARGE SCALE GENOMIC DNA]</scope>
    <source>
        <strain evidence="7">DSM 44549 / YS-314 / AJ 12310 / JCM 11189 / NBRC 100395</strain>
    </source>
</reference>
<dbReference type="eggNOG" id="COG0640">
    <property type="taxonomic scope" value="Bacteria"/>
</dbReference>
<protein>
    <submittedName>
        <fullName evidence="6">Putative transcription repressor</fullName>
    </submittedName>
</protein>
<dbReference type="InterPro" id="IPR036388">
    <property type="entry name" value="WH-like_DNA-bd_sf"/>
</dbReference>
<name>Q8FSC8_COREF</name>
<sequence length="124" mass="13409">MTSAVPPPSAGRNRETTYPTSPPEHLSSDILHHAEKTSMFFKSLADPTRLSILYLITTHPDGRVSSNALAQALGISAPTVTHHMKKLVSARLVTREQVGKWAYHSLHPDNADTVAKIFAAVTAA</sequence>
<dbReference type="HOGENOM" id="CLU_097806_3_2_11"/>
<dbReference type="PANTHER" id="PTHR43132">
    <property type="entry name" value="ARSENICAL RESISTANCE OPERON REPRESSOR ARSR-RELATED"/>
    <property type="match status" value="1"/>
</dbReference>
<organism evidence="6 7">
    <name type="scientific">Corynebacterium efficiens (strain DSM 44549 / YS-314 / AJ 12310 / JCM 11189 / NBRC 100395)</name>
    <dbReference type="NCBI Taxonomy" id="196164"/>
    <lineage>
        <taxon>Bacteria</taxon>
        <taxon>Bacillati</taxon>
        <taxon>Actinomycetota</taxon>
        <taxon>Actinomycetes</taxon>
        <taxon>Mycobacteriales</taxon>
        <taxon>Corynebacteriaceae</taxon>
        <taxon>Corynebacterium</taxon>
    </lineage>
</organism>
<dbReference type="PROSITE" id="PS50987">
    <property type="entry name" value="HTH_ARSR_2"/>
    <property type="match status" value="1"/>
</dbReference>
<dbReference type="Proteomes" id="UP000001409">
    <property type="component" value="Chromosome"/>
</dbReference>
<dbReference type="Pfam" id="PF12840">
    <property type="entry name" value="HTH_20"/>
    <property type="match status" value="1"/>
</dbReference>